<feature type="domain" description="DUF4143" evidence="1">
    <location>
        <begin position="22"/>
        <end position="178"/>
    </location>
</feature>
<feature type="non-terminal residue" evidence="2">
    <location>
        <position position="1"/>
    </location>
</feature>
<comment type="caution">
    <text evidence="2">The sequence shown here is derived from an EMBL/GenBank/DDBJ whole genome shotgun (WGS) entry which is preliminary data.</text>
</comment>
<evidence type="ECO:0000259" key="1">
    <source>
        <dbReference type="Pfam" id="PF13635"/>
    </source>
</evidence>
<organism evidence="2">
    <name type="scientific">marine sediment metagenome</name>
    <dbReference type="NCBI Taxonomy" id="412755"/>
    <lineage>
        <taxon>unclassified sequences</taxon>
        <taxon>metagenomes</taxon>
        <taxon>ecological metagenomes</taxon>
    </lineage>
</organism>
<dbReference type="EMBL" id="LAZR01014884">
    <property type="protein sequence ID" value="KKM15529.1"/>
    <property type="molecule type" value="Genomic_DNA"/>
</dbReference>
<dbReference type="AlphaFoldDB" id="A0A0F9I796"/>
<accession>A0A0F9I796</accession>
<gene>
    <name evidence="2" type="ORF">LCGC14_1695140</name>
</gene>
<sequence length="363" mass="42774">IDSDTSKSSFEVHHQLVESYRQDFQKYAKKHQIKYLEQLFNQIPKMVGKQFQYHKIHGDYRKRELVPCLDLLCSANVIHKIVHSAGNGTPLGAEVNFERFKLIYLDVALCQAILGLDLNTWFLDPTAQFINRGHIAEAFVGQELLCYSNPTKHQDLFFWKREKRASIAEVDYIFDYKNEIKSIFTVDGLTMNEEDDKTKVIDLSNKDHTQVYKFEYLGYRFISGYNEKKHIPLILTISKRKRKRYADRLNKALDLYYSQSKGNEKNARKILMRRIRFLMGNTRLVNNKKNVLTGIYYVNSLINTTHDLKILDRYYNSVINKSSLPPPLKDRLKSYSFKESFNPSYITKFNAMELNTIMNNWKK</sequence>
<name>A0A0F9I796_9ZZZZ</name>
<dbReference type="Pfam" id="PF13635">
    <property type="entry name" value="DUF4143"/>
    <property type="match status" value="1"/>
</dbReference>
<proteinExistence type="predicted"/>
<dbReference type="InterPro" id="IPR025420">
    <property type="entry name" value="DUF4143"/>
</dbReference>
<evidence type="ECO:0000313" key="2">
    <source>
        <dbReference type="EMBL" id="KKM15529.1"/>
    </source>
</evidence>
<reference evidence="2" key="1">
    <citation type="journal article" date="2015" name="Nature">
        <title>Complex archaea that bridge the gap between prokaryotes and eukaryotes.</title>
        <authorList>
            <person name="Spang A."/>
            <person name="Saw J.H."/>
            <person name="Jorgensen S.L."/>
            <person name="Zaremba-Niedzwiedzka K."/>
            <person name="Martijn J."/>
            <person name="Lind A.E."/>
            <person name="van Eijk R."/>
            <person name="Schleper C."/>
            <person name="Guy L."/>
            <person name="Ettema T.J."/>
        </authorList>
    </citation>
    <scope>NUCLEOTIDE SEQUENCE</scope>
</reference>
<protein>
    <recommendedName>
        <fullName evidence="1">DUF4143 domain-containing protein</fullName>
    </recommendedName>
</protein>